<evidence type="ECO:0000313" key="2">
    <source>
        <dbReference type="Proteomes" id="UP000320791"/>
    </source>
</evidence>
<evidence type="ECO:0000313" key="1">
    <source>
        <dbReference type="EMBL" id="TWT29055.1"/>
    </source>
</evidence>
<reference evidence="1 2" key="1">
    <citation type="submission" date="2019-08" db="EMBL/GenBank/DDBJ databases">
        <authorList>
            <person name="Lei W."/>
        </authorList>
    </citation>
    <scope>NUCLEOTIDE SEQUENCE [LARGE SCALE GENOMIC DNA]</scope>
    <source>
        <strain evidence="1 2">CCUG 58627</strain>
    </source>
</reference>
<protein>
    <submittedName>
        <fullName evidence="1">Uncharacterized protein</fullName>
    </submittedName>
</protein>
<gene>
    <name evidence="1" type="ORF">FRX94_00585</name>
</gene>
<keyword evidence="2" id="KW-1185">Reference proteome</keyword>
<name>A0A5C5UUN1_9CORY</name>
<dbReference type="AlphaFoldDB" id="A0A5C5UUN1"/>
<dbReference type="EMBL" id="VOHM01000001">
    <property type="protein sequence ID" value="TWT29055.1"/>
    <property type="molecule type" value="Genomic_DNA"/>
</dbReference>
<dbReference type="RefSeq" id="WP_146323171.1">
    <property type="nucleotide sequence ID" value="NZ_BAABLR010000076.1"/>
</dbReference>
<dbReference type="OrthoDB" id="4420002at2"/>
<accession>A0A5C5UUN1</accession>
<sequence>MNQFVEEFLADLEAFATGAYLREEDKEFWEQPYDPAAVVELRAILEGFLRGPATVARASACIEQLCAMNREYGDAVIEPEEEAELTAFFHRVLAAAGVMEEEFKSLPEFE</sequence>
<comment type="caution">
    <text evidence="1">The sequence shown here is derived from an EMBL/GenBank/DDBJ whole genome shotgun (WGS) entry which is preliminary data.</text>
</comment>
<dbReference type="Proteomes" id="UP000320791">
    <property type="component" value="Unassembled WGS sequence"/>
</dbReference>
<proteinExistence type="predicted"/>
<organism evidence="1 2">
    <name type="scientific">Corynebacterium canis</name>
    <dbReference type="NCBI Taxonomy" id="679663"/>
    <lineage>
        <taxon>Bacteria</taxon>
        <taxon>Bacillati</taxon>
        <taxon>Actinomycetota</taxon>
        <taxon>Actinomycetes</taxon>
        <taxon>Mycobacteriales</taxon>
        <taxon>Corynebacteriaceae</taxon>
        <taxon>Corynebacterium</taxon>
    </lineage>
</organism>